<evidence type="ECO:0000256" key="1">
    <source>
        <dbReference type="ARBA" id="ARBA00008764"/>
    </source>
</evidence>
<dbReference type="InterPro" id="IPR008256">
    <property type="entry name" value="Peptidase_S1B"/>
</dbReference>
<accession>A0A380G914</accession>
<keyword evidence="3" id="KW-0732">Signal</keyword>
<evidence type="ECO:0000256" key="5">
    <source>
        <dbReference type="ARBA" id="ARBA00022825"/>
    </source>
</evidence>
<comment type="similarity">
    <text evidence="1 6">Belongs to the peptidase S1B family.</text>
</comment>
<evidence type="ECO:0000313" key="8">
    <source>
        <dbReference type="Proteomes" id="UP000255549"/>
    </source>
</evidence>
<keyword evidence="8" id="KW-1185">Reference proteome</keyword>
<keyword evidence="5 6" id="KW-0720">Serine protease</keyword>
<dbReference type="InterPro" id="IPR043504">
    <property type="entry name" value="Peptidase_S1_PA_chymotrypsin"/>
</dbReference>
<name>A0A380G914_STAIN</name>
<dbReference type="InterPro" id="IPR009003">
    <property type="entry name" value="Peptidase_S1_PA"/>
</dbReference>
<organism evidence="7 8">
    <name type="scientific">Staphylococcus intermedius NCTC 11048</name>
    <dbReference type="NCBI Taxonomy" id="1141106"/>
    <lineage>
        <taxon>Bacteria</taxon>
        <taxon>Bacillati</taxon>
        <taxon>Bacillota</taxon>
        <taxon>Bacilli</taxon>
        <taxon>Bacillales</taxon>
        <taxon>Staphylococcaceae</taxon>
        <taxon>Staphylococcus</taxon>
        <taxon>Staphylococcus intermedius group</taxon>
    </lineage>
</organism>
<proteinExistence type="inferred from homology"/>
<keyword evidence="4 6" id="KW-0378">Hydrolase</keyword>
<dbReference type="OrthoDB" id="9766361at2"/>
<dbReference type="Pfam" id="PF13365">
    <property type="entry name" value="Trypsin_2"/>
    <property type="match status" value="1"/>
</dbReference>
<dbReference type="EC" id="3.4.21.-" evidence="6"/>
<evidence type="ECO:0000256" key="3">
    <source>
        <dbReference type="ARBA" id="ARBA00022729"/>
    </source>
</evidence>
<evidence type="ECO:0000313" key="7">
    <source>
        <dbReference type="EMBL" id="SUM47639.1"/>
    </source>
</evidence>
<dbReference type="PRINTS" id="PR00839">
    <property type="entry name" value="V8PROTEASE"/>
</dbReference>
<dbReference type="GO" id="GO:0008236">
    <property type="term" value="F:serine-type peptidase activity"/>
    <property type="evidence" value="ECO:0007669"/>
    <property type="project" value="UniProtKB-KW"/>
</dbReference>
<protein>
    <recommendedName>
        <fullName evidence="6">Serine protease</fullName>
        <ecNumber evidence="6">3.4.21.-</ecNumber>
    </recommendedName>
</protein>
<dbReference type="RefSeq" id="WP_096559954.1">
    <property type="nucleotide sequence ID" value="NZ_PPQH01000009.1"/>
</dbReference>
<dbReference type="Proteomes" id="UP000255549">
    <property type="component" value="Unassembled WGS sequence"/>
</dbReference>
<reference evidence="7 8" key="1">
    <citation type="submission" date="2018-06" db="EMBL/GenBank/DDBJ databases">
        <authorList>
            <consortium name="Pathogen Informatics"/>
            <person name="Doyle S."/>
        </authorList>
    </citation>
    <scope>NUCLEOTIDE SEQUENCE [LARGE SCALE GENOMIC DNA]</scope>
    <source>
        <strain evidence="8">NCTC 11048</strain>
    </source>
</reference>
<dbReference type="GO" id="GO:0006508">
    <property type="term" value="P:proteolysis"/>
    <property type="evidence" value="ECO:0007669"/>
    <property type="project" value="UniProtKB-KW"/>
</dbReference>
<gene>
    <name evidence="7" type="ORF">NCTC11048_02724</name>
</gene>
<sequence>MKILRLMCFFSLAYVIIFPIDSAYAKKGTQVLVPDTVKDPHSRYTAIYESVHLSHCSAILISSTVALTAKHCGGDYLSSFNGTIYPGESGMSTPFGYMNVRVYIPHPRYDIALLKGTEQDQSRAYKYYFKGFKRTTVTALSNKALKDMIGRDVYTYGYPYQFSRYKQYRSDGRIQNYYQQDFFLYTSMPTYEGQSGSGAFLKNGRFIGIITTRNQHYEGNILPITQDIADWINKNAN</sequence>
<evidence type="ECO:0000256" key="2">
    <source>
        <dbReference type="ARBA" id="ARBA00022670"/>
    </source>
</evidence>
<dbReference type="SUPFAM" id="SSF50494">
    <property type="entry name" value="Trypsin-like serine proteases"/>
    <property type="match status" value="1"/>
</dbReference>
<dbReference type="AlphaFoldDB" id="A0A380G914"/>
<keyword evidence="2 6" id="KW-0645">Protease</keyword>
<evidence type="ECO:0000256" key="4">
    <source>
        <dbReference type="ARBA" id="ARBA00022801"/>
    </source>
</evidence>
<dbReference type="EMBL" id="UHDP01000003">
    <property type="protein sequence ID" value="SUM47639.1"/>
    <property type="molecule type" value="Genomic_DNA"/>
</dbReference>
<evidence type="ECO:0000256" key="6">
    <source>
        <dbReference type="RuleBase" id="RU004296"/>
    </source>
</evidence>
<dbReference type="Gene3D" id="2.40.10.10">
    <property type="entry name" value="Trypsin-like serine proteases"/>
    <property type="match status" value="2"/>
</dbReference>